<sequence length="300" mass="33113">MQISHKHLEAFQTVIRTGGFTKAARLLRTSQPSVSRMIRQLQDIVGFPLFTRVDGHTVPTAEGLLFHEEVERSFLGLDKVLHRASQIRERRVGHLRIVSMPALAQTFLPRVMSRFLRERPGVTASLQVQRSETIAASVTTQQFDIGFAMLPFERPGLEVSLFDRACGVCVMPPSHPLAHKPFVEAKDLRGVSLVGSGPNSLIQLALERVLNDAGVPYDVQIETPITAVACQFVIEGAGITIADPFTASAFHQVGLISRPLRPEVPFNFGALFPSNVSRSNLVLEFIALAQEYRDRIPNTG</sequence>
<comment type="similarity">
    <text evidence="1">Belongs to the LysR transcriptional regulatory family.</text>
</comment>
<keyword evidence="4" id="KW-0804">Transcription</keyword>
<dbReference type="InterPro" id="IPR000847">
    <property type="entry name" value="LysR_HTH_N"/>
</dbReference>
<dbReference type="GO" id="GO:0010628">
    <property type="term" value="P:positive regulation of gene expression"/>
    <property type="evidence" value="ECO:0007669"/>
    <property type="project" value="TreeGrafter"/>
</dbReference>
<dbReference type="GO" id="GO:0003700">
    <property type="term" value="F:DNA-binding transcription factor activity"/>
    <property type="evidence" value="ECO:0007669"/>
    <property type="project" value="InterPro"/>
</dbReference>
<dbReference type="SUPFAM" id="SSF46785">
    <property type="entry name" value="Winged helix' DNA-binding domain"/>
    <property type="match status" value="1"/>
</dbReference>
<evidence type="ECO:0000256" key="1">
    <source>
        <dbReference type="ARBA" id="ARBA00009437"/>
    </source>
</evidence>
<dbReference type="PANTHER" id="PTHR30427:SF1">
    <property type="entry name" value="TRANSCRIPTIONAL ACTIVATOR PROTEIN LYSR"/>
    <property type="match status" value="1"/>
</dbReference>
<dbReference type="Gene3D" id="1.10.10.10">
    <property type="entry name" value="Winged helix-like DNA-binding domain superfamily/Winged helix DNA-binding domain"/>
    <property type="match status" value="1"/>
</dbReference>
<gene>
    <name evidence="6" type="ORF">FEZ63_00465</name>
</gene>
<dbReference type="PANTHER" id="PTHR30427">
    <property type="entry name" value="TRANSCRIPTIONAL ACTIVATOR PROTEIN LYSR"/>
    <property type="match status" value="1"/>
</dbReference>
<dbReference type="Pfam" id="PF03466">
    <property type="entry name" value="LysR_substrate"/>
    <property type="match status" value="1"/>
</dbReference>
<dbReference type="Pfam" id="PF00126">
    <property type="entry name" value="HTH_1"/>
    <property type="match status" value="1"/>
</dbReference>
<evidence type="ECO:0000256" key="3">
    <source>
        <dbReference type="ARBA" id="ARBA00023125"/>
    </source>
</evidence>
<evidence type="ECO:0000256" key="2">
    <source>
        <dbReference type="ARBA" id="ARBA00023015"/>
    </source>
</evidence>
<dbReference type="InterPro" id="IPR036390">
    <property type="entry name" value="WH_DNA-bd_sf"/>
</dbReference>
<name>A0A5N3PJ68_9HYPH</name>
<dbReference type="OrthoDB" id="8479870at2"/>
<dbReference type="PROSITE" id="PS50931">
    <property type="entry name" value="HTH_LYSR"/>
    <property type="match status" value="1"/>
</dbReference>
<dbReference type="InterPro" id="IPR037424">
    <property type="entry name" value="NocR_PBP2"/>
</dbReference>
<protein>
    <submittedName>
        <fullName evidence="6">LysR family transcriptional regulator</fullName>
    </submittedName>
</protein>
<dbReference type="AlphaFoldDB" id="A0A5N3PJ68"/>
<dbReference type="GO" id="GO:0043565">
    <property type="term" value="F:sequence-specific DNA binding"/>
    <property type="evidence" value="ECO:0007669"/>
    <property type="project" value="TreeGrafter"/>
</dbReference>
<dbReference type="PRINTS" id="PR00039">
    <property type="entry name" value="HTHLYSR"/>
</dbReference>
<keyword evidence="2" id="KW-0805">Transcription regulation</keyword>
<proteinExistence type="inferred from homology"/>
<dbReference type="CDD" id="cd08415">
    <property type="entry name" value="PBP2_LysR_opines_like"/>
    <property type="match status" value="1"/>
</dbReference>
<keyword evidence="7" id="KW-1185">Reference proteome</keyword>
<evidence type="ECO:0000313" key="7">
    <source>
        <dbReference type="Proteomes" id="UP000325684"/>
    </source>
</evidence>
<evidence type="ECO:0000259" key="5">
    <source>
        <dbReference type="PROSITE" id="PS50931"/>
    </source>
</evidence>
<feature type="domain" description="HTH lysR-type" evidence="5">
    <location>
        <begin position="1"/>
        <end position="60"/>
    </location>
</feature>
<comment type="caution">
    <text evidence="6">The sequence shown here is derived from an EMBL/GenBank/DDBJ whole genome shotgun (WGS) entry which is preliminary data.</text>
</comment>
<dbReference type="Gene3D" id="3.40.190.290">
    <property type="match status" value="1"/>
</dbReference>
<keyword evidence="3" id="KW-0238">DNA-binding</keyword>
<reference evidence="6 7" key="1">
    <citation type="journal article" date="2019" name="Microorganisms">
        <title>Genome Insights into the Novel Species Microvirga brassicacearum, a Rapeseed Endophyte with Biotechnological Potential.</title>
        <authorList>
            <person name="Jimenez-Gomez A."/>
            <person name="Saati-Santamaria Z."/>
            <person name="Igual J.M."/>
            <person name="Rivas R."/>
            <person name="Mateos P.F."/>
            <person name="Garcia-Fraile P."/>
        </authorList>
    </citation>
    <scope>NUCLEOTIDE SEQUENCE [LARGE SCALE GENOMIC DNA]</scope>
    <source>
        <strain evidence="6 7">CDVBN77</strain>
    </source>
</reference>
<dbReference type="EMBL" id="VCMV01000001">
    <property type="protein sequence ID" value="KAB0269776.1"/>
    <property type="molecule type" value="Genomic_DNA"/>
</dbReference>
<dbReference type="SUPFAM" id="SSF53850">
    <property type="entry name" value="Periplasmic binding protein-like II"/>
    <property type="match status" value="1"/>
</dbReference>
<accession>A0A5N3PJ68</accession>
<evidence type="ECO:0000313" key="6">
    <source>
        <dbReference type="EMBL" id="KAB0269776.1"/>
    </source>
</evidence>
<dbReference type="Proteomes" id="UP000325684">
    <property type="component" value="Unassembled WGS sequence"/>
</dbReference>
<evidence type="ECO:0000256" key="4">
    <source>
        <dbReference type="ARBA" id="ARBA00023163"/>
    </source>
</evidence>
<organism evidence="6 7">
    <name type="scientific">Microvirga brassicacearum</name>
    <dbReference type="NCBI Taxonomy" id="2580413"/>
    <lineage>
        <taxon>Bacteria</taxon>
        <taxon>Pseudomonadati</taxon>
        <taxon>Pseudomonadota</taxon>
        <taxon>Alphaproteobacteria</taxon>
        <taxon>Hyphomicrobiales</taxon>
        <taxon>Methylobacteriaceae</taxon>
        <taxon>Microvirga</taxon>
    </lineage>
</organism>
<dbReference type="InterPro" id="IPR005119">
    <property type="entry name" value="LysR_subst-bd"/>
</dbReference>
<dbReference type="InterPro" id="IPR036388">
    <property type="entry name" value="WH-like_DNA-bd_sf"/>
</dbReference>
<dbReference type="RefSeq" id="WP_150941669.1">
    <property type="nucleotide sequence ID" value="NZ_VCMV01000001.1"/>
</dbReference>